<sequence>MQDNSWGVFQSPTLKAPEVQSKVNMVGAQVAKLMLG</sequence>
<dbReference type="AlphaFoldDB" id="A0A0F7S0U4"/>
<keyword evidence="2" id="KW-1185">Reference proteome</keyword>
<organism evidence="1 2">
    <name type="scientific">Sporisorium scitamineum</name>
    <dbReference type="NCBI Taxonomy" id="49012"/>
    <lineage>
        <taxon>Eukaryota</taxon>
        <taxon>Fungi</taxon>
        <taxon>Dikarya</taxon>
        <taxon>Basidiomycota</taxon>
        <taxon>Ustilaginomycotina</taxon>
        <taxon>Ustilaginomycetes</taxon>
        <taxon>Ustilaginales</taxon>
        <taxon>Ustilaginaceae</taxon>
        <taxon>Sporisorium</taxon>
    </lineage>
</organism>
<reference evidence="2" key="1">
    <citation type="submission" date="2014-06" db="EMBL/GenBank/DDBJ databases">
        <authorList>
            <person name="Berkman P.J."/>
        </authorList>
    </citation>
    <scope>NUCLEOTIDE SEQUENCE [LARGE SCALE GENOMIC DNA]</scope>
</reference>
<accession>A0A0F7S0U4</accession>
<dbReference type="Proteomes" id="UP000242770">
    <property type="component" value="Unassembled WGS sequence"/>
</dbReference>
<evidence type="ECO:0000313" key="1">
    <source>
        <dbReference type="EMBL" id="CDW96035.1"/>
    </source>
</evidence>
<dbReference type="EMBL" id="CCFA01000506">
    <property type="protein sequence ID" value="CDW96035.1"/>
    <property type="molecule type" value="Genomic_DNA"/>
</dbReference>
<proteinExistence type="predicted"/>
<protein>
    <submittedName>
        <fullName evidence="1">Uncharacterized protein</fullName>
    </submittedName>
</protein>
<evidence type="ECO:0000313" key="2">
    <source>
        <dbReference type="Proteomes" id="UP000242770"/>
    </source>
</evidence>
<gene>
    <name evidence="1" type="primary">SSCI09760.1</name>
</gene>
<name>A0A0F7S0U4_9BASI</name>